<dbReference type="InterPro" id="IPR000843">
    <property type="entry name" value="HTH_LacI"/>
</dbReference>
<evidence type="ECO:0000256" key="2">
    <source>
        <dbReference type="ARBA" id="ARBA00023125"/>
    </source>
</evidence>
<dbReference type="Pfam" id="PF13377">
    <property type="entry name" value="Peripla_BP_3"/>
    <property type="match status" value="1"/>
</dbReference>
<dbReference type="InterPro" id="IPR028082">
    <property type="entry name" value="Peripla_BP_I"/>
</dbReference>
<dbReference type="RefSeq" id="WP_131280967.1">
    <property type="nucleotide sequence ID" value="NZ_JBHSLR010000009.1"/>
</dbReference>
<dbReference type="PANTHER" id="PTHR30146:SF109">
    <property type="entry name" value="HTH-TYPE TRANSCRIPTIONAL REGULATOR GALS"/>
    <property type="match status" value="1"/>
</dbReference>
<dbReference type="AlphaFoldDB" id="A0A4Q9V0V3"/>
<dbReference type="CDD" id="cd01574">
    <property type="entry name" value="PBP1_LacI"/>
    <property type="match status" value="1"/>
</dbReference>
<dbReference type="GO" id="GO:0003700">
    <property type="term" value="F:DNA-binding transcription factor activity"/>
    <property type="evidence" value="ECO:0007669"/>
    <property type="project" value="TreeGrafter"/>
</dbReference>
<comment type="caution">
    <text evidence="5">The sequence shown here is derived from an EMBL/GenBank/DDBJ whole genome shotgun (WGS) entry which is preliminary data.</text>
</comment>
<evidence type="ECO:0000256" key="1">
    <source>
        <dbReference type="ARBA" id="ARBA00023015"/>
    </source>
</evidence>
<protein>
    <submittedName>
        <fullName evidence="5">LacI family transcriptional regulator</fullName>
    </submittedName>
</protein>
<dbReference type="InterPro" id="IPR046335">
    <property type="entry name" value="LacI/GalR-like_sensor"/>
</dbReference>
<dbReference type="GO" id="GO:0000976">
    <property type="term" value="F:transcription cis-regulatory region binding"/>
    <property type="evidence" value="ECO:0007669"/>
    <property type="project" value="TreeGrafter"/>
</dbReference>
<keyword evidence="6" id="KW-1185">Reference proteome</keyword>
<dbReference type="CDD" id="cd01392">
    <property type="entry name" value="HTH_LacI"/>
    <property type="match status" value="1"/>
</dbReference>
<accession>A0A4Q9V0V3</accession>
<evidence type="ECO:0000313" key="5">
    <source>
        <dbReference type="EMBL" id="TBW22226.1"/>
    </source>
</evidence>
<gene>
    <name evidence="5" type="ORF">EZJ44_05240</name>
</gene>
<dbReference type="OrthoDB" id="9785139at2"/>
<evidence type="ECO:0000259" key="4">
    <source>
        <dbReference type="PROSITE" id="PS50932"/>
    </source>
</evidence>
<dbReference type="PROSITE" id="PS50932">
    <property type="entry name" value="HTH_LACI_2"/>
    <property type="match status" value="1"/>
</dbReference>
<keyword evidence="3" id="KW-0804">Transcription</keyword>
<proteinExistence type="predicted"/>
<evidence type="ECO:0000313" key="6">
    <source>
        <dbReference type="Proteomes" id="UP000293036"/>
    </source>
</evidence>
<dbReference type="InterPro" id="IPR010982">
    <property type="entry name" value="Lambda_DNA-bd_dom_sf"/>
</dbReference>
<dbReference type="PANTHER" id="PTHR30146">
    <property type="entry name" value="LACI-RELATED TRANSCRIPTIONAL REPRESSOR"/>
    <property type="match status" value="1"/>
</dbReference>
<dbReference type="SUPFAM" id="SSF53822">
    <property type="entry name" value="Periplasmic binding protein-like I"/>
    <property type="match status" value="1"/>
</dbReference>
<feature type="domain" description="HTH lacI-type" evidence="4">
    <location>
        <begin position="9"/>
        <end position="63"/>
    </location>
</feature>
<dbReference type="SUPFAM" id="SSF47413">
    <property type="entry name" value="lambda repressor-like DNA-binding domains"/>
    <property type="match status" value="1"/>
</dbReference>
<dbReference type="PROSITE" id="PS00356">
    <property type="entry name" value="HTH_LACI_1"/>
    <property type="match status" value="1"/>
</dbReference>
<keyword evidence="2" id="KW-0238">DNA-binding</keyword>
<dbReference type="SMART" id="SM00354">
    <property type="entry name" value="HTH_LACI"/>
    <property type="match status" value="1"/>
</dbReference>
<dbReference type="EMBL" id="SJDT01000003">
    <property type="protein sequence ID" value="TBW22226.1"/>
    <property type="molecule type" value="Genomic_DNA"/>
</dbReference>
<evidence type="ECO:0000256" key="3">
    <source>
        <dbReference type="ARBA" id="ARBA00023163"/>
    </source>
</evidence>
<reference evidence="5 6" key="1">
    <citation type="submission" date="2019-02" db="EMBL/GenBank/DDBJ databases">
        <title>Arcanobacterium bovis sp. nov., isolated from the milk of a cow with mastitis.</title>
        <authorList>
            <person name="Sammra O."/>
            <person name="Foster G."/>
            <person name="Hassan A."/>
            <person name="Alssahen M."/>
            <person name="Laemmler C."/>
            <person name="Borowiak M."/>
            <person name="Malorny B."/>
            <person name="Abdulmawjood A."/>
        </authorList>
    </citation>
    <scope>NUCLEOTIDE SEQUENCE [LARGE SCALE GENOMIC DNA]</scope>
    <source>
        <strain evidence="5 6">C605018/01/1</strain>
    </source>
</reference>
<sequence length="339" mass="36479">MVRKGNSAPVIKDVALCAGVSVSTVSRYLNDSSHLSEESRERIARAIKILDYRPSPVARGLVTSKTKTIAVFSTNTTLYGSAVAIQGIEDFARLNGYSVLISKLDDDSPDALKRSIDLVSDLQPSGIILLKYDETAEAAARMMPRHIPVVAIGGSYDPRSAQVSLGDYDGGKAITEHLLALGHKTVHHICVPTYLKGASRTDGWEAALVENNIPMSRPIMGDWEPTDARRIGHEIADRKDVSAIFAGNDEIAMGVVRGLADRGVRVPDDISVAGFDDHPLSAIWLPALTTYRQDFVAAGKAAVEALFKRLAEQGEESAGEVIEIHGELVVRESTAAPRA</sequence>
<dbReference type="Pfam" id="PF00356">
    <property type="entry name" value="LacI"/>
    <property type="match status" value="1"/>
</dbReference>
<dbReference type="Proteomes" id="UP000293036">
    <property type="component" value="Unassembled WGS sequence"/>
</dbReference>
<dbReference type="Gene3D" id="3.40.50.2300">
    <property type="match status" value="2"/>
</dbReference>
<name>A0A4Q9V0V3_9ACTO</name>
<keyword evidence="1" id="KW-0805">Transcription regulation</keyword>
<organism evidence="5 6">
    <name type="scientific">Arcanobacterium bovis</name>
    <dbReference type="NCBI Taxonomy" id="2529275"/>
    <lineage>
        <taxon>Bacteria</taxon>
        <taxon>Bacillati</taxon>
        <taxon>Actinomycetota</taxon>
        <taxon>Actinomycetes</taxon>
        <taxon>Actinomycetales</taxon>
        <taxon>Actinomycetaceae</taxon>
        <taxon>Arcanobacterium</taxon>
    </lineage>
</organism>
<dbReference type="Gene3D" id="1.10.260.40">
    <property type="entry name" value="lambda repressor-like DNA-binding domains"/>
    <property type="match status" value="1"/>
</dbReference>